<feature type="transmembrane region" description="Helical" evidence="1">
    <location>
        <begin position="146"/>
        <end position="167"/>
    </location>
</feature>
<dbReference type="Proteomes" id="UP000342249">
    <property type="component" value="Unassembled WGS sequence"/>
</dbReference>
<evidence type="ECO:0000313" key="3">
    <source>
        <dbReference type="Proteomes" id="UP000342249"/>
    </source>
</evidence>
<dbReference type="RefSeq" id="WP_152753773.1">
    <property type="nucleotide sequence ID" value="NZ_SPSE01000056.1"/>
</dbReference>
<evidence type="ECO:0000313" key="2">
    <source>
        <dbReference type="EMBL" id="MPQ64609.1"/>
    </source>
</evidence>
<proteinExistence type="predicted"/>
<name>A0A5N7J7A6_9CLOT</name>
<feature type="transmembrane region" description="Helical" evidence="1">
    <location>
        <begin position="90"/>
        <end position="109"/>
    </location>
</feature>
<keyword evidence="1" id="KW-1133">Transmembrane helix</keyword>
<comment type="caution">
    <text evidence="2">The sequence shown here is derived from an EMBL/GenBank/DDBJ whole genome shotgun (WGS) entry which is preliminary data.</text>
</comment>
<accession>A0A5N7J7A6</accession>
<protein>
    <submittedName>
        <fullName evidence="2">Uncharacterized protein</fullName>
    </submittedName>
</protein>
<keyword evidence="1" id="KW-0812">Transmembrane</keyword>
<gene>
    <name evidence="2" type="ORF">E4V82_21265</name>
</gene>
<dbReference type="EMBL" id="SPSF01000053">
    <property type="protein sequence ID" value="MPQ64609.1"/>
    <property type="molecule type" value="Genomic_DNA"/>
</dbReference>
<evidence type="ECO:0000256" key="1">
    <source>
        <dbReference type="SAM" id="Phobius"/>
    </source>
</evidence>
<sequence length="169" mass="19493">MIITFIIEAVISCILFTLLIIPYLLKDPLAWFYDYPVEVQERIRSLSQYDGKIPTKKDSDMKKKLPVFVVCLVIFATITYYSGATTFNSAFIYVYLLWMFVNFYDALVLDTMYFCHSKRVRLPGTEDMVKEYENPKIHWIAFLKGSMIGIVFASLVGGLIALIPLIMLT</sequence>
<organism evidence="2 3">
    <name type="scientific">Clostridium estertheticum</name>
    <dbReference type="NCBI Taxonomy" id="238834"/>
    <lineage>
        <taxon>Bacteria</taxon>
        <taxon>Bacillati</taxon>
        <taxon>Bacillota</taxon>
        <taxon>Clostridia</taxon>
        <taxon>Eubacteriales</taxon>
        <taxon>Clostridiaceae</taxon>
        <taxon>Clostridium</taxon>
    </lineage>
</organism>
<feature type="transmembrane region" description="Helical" evidence="1">
    <location>
        <begin position="65"/>
        <end position="84"/>
    </location>
</feature>
<keyword evidence="1" id="KW-0472">Membrane</keyword>
<feature type="transmembrane region" description="Helical" evidence="1">
    <location>
        <begin position="6"/>
        <end position="25"/>
    </location>
</feature>
<reference evidence="2 3" key="1">
    <citation type="journal article" date="2019" name="Lett. Appl. Microbiol.">
        <title>A case of 'blown pack' spoilage of vacuum-packaged pork likely associated with Clostridium estertheticum in Canada.</title>
        <authorList>
            <person name="Zhang P."/>
            <person name="Ward P."/>
            <person name="McMullen L.M."/>
            <person name="Yang X."/>
        </authorList>
    </citation>
    <scope>NUCLEOTIDE SEQUENCE [LARGE SCALE GENOMIC DNA]</scope>
    <source>
        <strain evidence="2 3">MA19</strain>
    </source>
</reference>
<dbReference type="AlphaFoldDB" id="A0A5N7J7A6"/>